<name>A0A951UC37_9CYAN</name>
<dbReference type="PANTHER" id="PTHR23150:SF19">
    <property type="entry name" value="FORMYLGLYCINE-GENERATING ENZYME"/>
    <property type="match status" value="1"/>
</dbReference>
<gene>
    <name evidence="2" type="ORF">KME25_25120</name>
</gene>
<dbReference type="InterPro" id="IPR005532">
    <property type="entry name" value="SUMF_dom"/>
</dbReference>
<dbReference type="SUPFAM" id="SSF56436">
    <property type="entry name" value="C-type lectin-like"/>
    <property type="match status" value="1"/>
</dbReference>
<dbReference type="GO" id="GO:0120147">
    <property type="term" value="F:formylglycine-generating oxidase activity"/>
    <property type="evidence" value="ECO:0007669"/>
    <property type="project" value="TreeGrafter"/>
</dbReference>
<proteinExistence type="predicted"/>
<evidence type="ECO:0000313" key="2">
    <source>
        <dbReference type="EMBL" id="MBW4547695.1"/>
    </source>
</evidence>
<dbReference type="Proteomes" id="UP000753908">
    <property type="component" value="Unassembled WGS sequence"/>
</dbReference>
<reference evidence="2" key="2">
    <citation type="journal article" date="2022" name="Microbiol. Resour. Announc.">
        <title>Metagenome Sequencing to Explore Phylogenomics of Terrestrial Cyanobacteria.</title>
        <authorList>
            <person name="Ward R.D."/>
            <person name="Stajich J.E."/>
            <person name="Johansen J.R."/>
            <person name="Huntemann M."/>
            <person name="Clum A."/>
            <person name="Foster B."/>
            <person name="Foster B."/>
            <person name="Roux S."/>
            <person name="Palaniappan K."/>
            <person name="Varghese N."/>
            <person name="Mukherjee S."/>
            <person name="Reddy T.B.K."/>
            <person name="Daum C."/>
            <person name="Copeland A."/>
            <person name="Chen I.A."/>
            <person name="Ivanova N.N."/>
            <person name="Kyrpides N.C."/>
            <person name="Shapiro N."/>
            <person name="Eloe-Fadrosh E.A."/>
            <person name="Pietrasiak N."/>
        </authorList>
    </citation>
    <scope>NUCLEOTIDE SEQUENCE</scope>
    <source>
        <strain evidence="2">CPER-KK1</strain>
    </source>
</reference>
<feature type="domain" description="Sulfatase-modifying factor enzyme-like" evidence="1">
    <location>
        <begin position="158"/>
        <end position="395"/>
    </location>
</feature>
<dbReference type="AlphaFoldDB" id="A0A951UC37"/>
<comment type="caution">
    <text evidence="2">The sequence shown here is derived from an EMBL/GenBank/DDBJ whole genome shotgun (WGS) entry which is preliminary data.</text>
</comment>
<dbReference type="Gene3D" id="3.90.1580.10">
    <property type="entry name" value="paralog of FGE (formylglycine-generating enzyme)"/>
    <property type="match status" value="1"/>
</dbReference>
<evidence type="ECO:0000259" key="1">
    <source>
        <dbReference type="Pfam" id="PF03781"/>
    </source>
</evidence>
<evidence type="ECO:0000313" key="3">
    <source>
        <dbReference type="Proteomes" id="UP000753908"/>
    </source>
</evidence>
<dbReference type="InterPro" id="IPR042095">
    <property type="entry name" value="SUMF_sf"/>
</dbReference>
<dbReference type="InterPro" id="IPR016187">
    <property type="entry name" value="CTDL_fold"/>
</dbReference>
<protein>
    <submittedName>
        <fullName evidence="2">Formylglycine-generating enzyme family protein</fullName>
    </submittedName>
</protein>
<reference evidence="2" key="1">
    <citation type="submission" date="2021-05" db="EMBL/GenBank/DDBJ databases">
        <authorList>
            <person name="Pietrasiak N."/>
            <person name="Ward R."/>
            <person name="Stajich J.E."/>
            <person name="Kurbessoian T."/>
        </authorList>
    </citation>
    <scope>NUCLEOTIDE SEQUENCE</scope>
    <source>
        <strain evidence="2">CPER-KK1</strain>
    </source>
</reference>
<dbReference type="InterPro" id="IPR051043">
    <property type="entry name" value="Sulfatase_Mod_Factor_Kinase"/>
</dbReference>
<organism evidence="2 3">
    <name type="scientific">Symplocastrum torsivum CPER-KK1</name>
    <dbReference type="NCBI Taxonomy" id="450513"/>
    <lineage>
        <taxon>Bacteria</taxon>
        <taxon>Bacillati</taxon>
        <taxon>Cyanobacteriota</taxon>
        <taxon>Cyanophyceae</taxon>
        <taxon>Oscillatoriophycideae</taxon>
        <taxon>Oscillatoriales</taxon>
        <taxon>Microcoleaceae</taxon>
        <taxon>Symplocastrum</taxon>
    </lineage>
</organism>
<dbReference type="EMBL" id="JAHHIF010000046">
    <property type="protein sequence ID" value="MBW4547695.1"/>
    <property type="molecule type" value="Genomic_DNA"/>
</dbReference>
<dbReference type="PANTHER" id="PTHR23150">
    <property type="entry name" value="SULFATASE MODIFYING FACTOR 1, 2"/>
    <property type="match status" value="1"/>
</dbReference>
<accession>A0A951UC37</accession>
<sequence>MQYSIRVDAASAFAEYFYRSLGQQESLAIALRQGQSATGIEGNQWYRPVLYLRWQDNEGGQLFTTSSIVASKESLLEQLWTNENSSNQPENNPNLSLFSTVSNSTQRVSQTSLALPLSRISIFHFDVIHVDAVGQQTDQIHKQTQFIIEQLDDQIALKMVIIPSGEFLMGAPDKEKWRFDDELPQHSVSVNSFLLSREPITQSQWQAVSLLHKIQRDLDPNPSDFRGVNHPVERVSWHDALEFCARLSTKTGHIYRLPNEAEWEYACRAGTETPFYFGETITSRLANYDGSTSYAYESQGIFRQQTTAVGSFNAANLFGLYDMHGNVWEWCADPWHNNYKDASSTASIWSINGDQHYRVMRGGSWNAHPKFCRSASRARGRLEQKGEGIGFRVVRDL</sequence>
<dbReference type="Pfam" id="PF03781">
    <property type="entry name" value="FGE-sulfatase"/>
    <property type="match status" value="1"/>
</dbReference>